<dbReference type="PANTHER" id="PTHR35891:SF2">
    <property type="entry name" value="THIOL:DISULFIDE INTERCHANGE PROTEIN DSBA"/>
    <property type="match status" value="1"/>
</dbReference>
<dbReference type="RefSeq" id="WP_027851015.1">
    <property type="nucleotide sequence ID" value="NZ_BSOR01000027.1"/>
</dbReference>
<evidence type="ECO:0000256" key="5">
    <source>
        <dbReference type="PIRNR" id="PIRNR001488"/>
    </source>
</evidence>
<protein>
    <recommendedName>
        <fullName evidence="5">Thiol:disulfide interchange protein</fullName>
    </recommendedName>
</protein>
<keyword evidence="3 5" id="KW-1015">Disulfide bond</keyword>
<gene>
    <name evidence="8" type="primary">dsbA</name>
    <name evidence="8" type="ORF">GCM10007878_15710</name>
</gene>
<dbReference type="Proteomes" id="UP001156682">
    <property type="component" value="Unassembled WGS sequence"/>
</dbReference>
<comment type="caution">
    <text evidence="8">The sequence shown here is derived from an EMBL/GenBank/DDBJ whole genome shotgun (WGS) entry which is preliminary data.</text>
</comment>
<dbReference type="Gene3D" id="3.40.30.10">
    <property type="entry name" value="Glutaredoxin"/>
    <property type="match status" value="1"/>
</dbReference>
<dbReference type="InterPro" id="IPR017937">
    <property type="entry name" value="Thioredoxin_CS"/>
</dbReference>
<evidence type="ECO:0000256" key="3">
    <source>
        <dbReference type="ARBA" id="ARBA00023157"/>
    </source>
</evidence>
<comment type="similarity">
    <text evidence="1">Belongs to the thioredoxin family. DsbA subfamily.</text>
</comment>
<dbReference type="CDD" id="cd03019">
    <property type="entry name" value="DsbA_DsbA"/>
    <property type="match status" value="1"/>
</dbReference>
<accession>A0ABQ5ZXX2</accession>
<keyword evidence="4" id="KW-0676">Redox-active center</keyword>
<dbReference type="PANTHER" id="PTHR35891">
    <property type="entry name" value="THIOL:DISULFIDE INTERCHANGE PROTEIN DSBA"/>
    <property type="match status" value="1"/>
</dbReference>
<dbReference type="PROSITE" id="PS00194">
    <property type="entry name" value="THIOREDOXIN_1"/>
    <property type="match status" value="1"/>
</dbReference>
<evidence type="ECO:0000259" key="7">
    <source>
        <dbReference type="Pfam" id="PF01323"/>
    </source>
</evidence>
<evidence type="ECO:0000313" key="8">
    <source>
        <dbReference type="EMBL" id="GLR64133.1"/>
    </source>
</evidence>
<dbReference type="PIRSF" id="PIRSF001488">
    <property type="entry name" value="Tdi_protein"/>
    <property type="match status" value="1"/>
</dbReference>
<dbReference type="EMBL" id="BSOR01000027">
    <property type="protein sequence ID" value="GLR64133.1"/>
    <property type="molecule type" value="Genomic_DNA"/>
</dbReference>
<dbReference type="InterPro" id="IPR036249">
    <property type="entry name" value="Thioredoxin-like_sf"/>
</dbReference>
<evidence type="ECO:0000313" key="9">
    <source>
        <dbReference type="Proteomes" id="UP001156682"/>
    </source>
</evidence>
<dbReference type="InterPro" id="IPR023205">
    <property type="entry name" value="DsbA/DsbL"/>
</dbReference>
<keyword evidence="5" id="KW-0574">Periplasm</keyword>
<sequence length="204" mass="22915">MKATLRNLLFITLSLVSFGVFAQGYTSLKDQAPLQVSADKIEVTSVFSYTCPYCYQLEPLIQTWIAKQKSDIELVHLPAAFNKQWEHLARAYYIMDALDLSDQAHMGLFNAIHQENANLGSQKALGKFFERYGAESKQVTQLYASFGVESRLRQDLARLRAYRITGVPALVIDGRYVIDGQSAGSLANMLKVADELIAELRESR</sequence>
<organism evidence="8 9">
    <name type="scientific">Marinospirillum insulare</name>
    <dbReference type="NCBI Taxonomy" id="217169"/>
    <lineage>
        <taxon>Bacteria</taxon>
        <taxon>Pseudomonadati</taxon>
        <taxon>Pseudomonadota</taxon>
        <taxon>Gammaproteobacteria</taxon>
        <taxon>Oceanospirillales</taxon>
        <taxon>Oceanospirillaceae</taxon>
        <taxon>Marinospirillum</taxon>
    </lineage>
</organism>
<dbReference type="InterPro" id="IPR050824">
    <property type="entry name" value="Thiol_disulfide_DsbA"/>
</dbReference>
<evidence type="ECO:0000256" key="2">
    <source>
        <dbReference type="ARBA" id="ARBA00022729"/>
    </source>
</evidence>
<dbReference type="InterPro" id="IPR001853">
    <property type="entry name" value="DSBA-like_thioredoxin_dom"/>
</dbReference>
<keyword evidence="2 6" id="KW-0732">Signal</keyword>
<evidence type="ECO:0000256" key="1">
    <source>
        <dbReference type="ARBA" id="ARBA00005791"/>
    </source>
</evidence>
<feature type="domain" description="DSBA-like thioredoxin" evidence="7">
    <location>
        <begin position="43"/>
        <end position="188"/>
    </location>
</feature>
<feature type="signal peptide" evidence="6">
    <location>
        <begin position="1"/>
        <end position="22"/>
    </location>
</feature>
<comment type="subcellular location">
    <subcellularLocation>
        <location evidence="5">Periplasm</location>
    </subcellularLocation>
</comment>
<name>A0ABQ5ZXX2_9GAMM</name>
<feature type="chain" id="PRO_5046968827" description="Thiol:disulfide interchange protein" evidence="6">
    <location>
        <begin position="23"/>
        <end position="204"/>
    </location>
</feature>
<proteinExistence type="inferred from homology"/>
<evidence type="ECO:0000256" key="4">
    <source>
        <dbReference type="ARBA" id="ARBA00023284"/>
    </source>
</evidence>
<dbReference type="SUPFAM" id="SSF52833">
    <property type="entry name" value="Thioredoxin-like"/>
    <property type="match status" value="1"/>
</dbReference>
<evidence type="ECO:0000256" key="6">
    <source>
        <dbReference type="SAM" id="SignalP"/>
    </source>
</evidence>
<reference evidence="9" key="1">
    <citation type="journal article" date="2019" name="Int. J. Syst. Evol. Microbiol.">
        <title>The Global Catalogue of Microorganisms (GCM) 10K type strain sequencing project: providing services to taxonomists for standard genome sequencing and annotation.</title>
        <authorList>
            <consortium name="The Broad Institute Genomics Platform"/>
            <consortium name="The Broad Institute Genome Sequencing Center for Infectious Disease"/>
            <person name="Wu L."/>
            <person name="Ma J."/>
        </authorList>
    </citation>
    <scope>NUCLEOTIDE SEQUENCE [LARGE SCALE GENOMIC DNA]</scope>
    <source>
        <strain evidence="9">NBRC 100033</strain>
    </source>
</reference>
<dbReference type="Pfam" id="PF01323">
    <property type="entry name" value="DSBA"/>
    <property type="match status" value="1"/>
</dbReference>
<keyword evidence="9" id="KW-1185">Reference proteome</keyword>